<dbReference type="AlphaFoldDB" id="A0A410P6D3"/>
<name>A0A410P6D3_VELA1</name>
<accession>A0A410P6D3</accession>
<evidence type="ECO:0000313" key="1">
    <source>
        <dbReference type="EMBL" id="QAT17745.1"/>
    </source>
</evidence>
<dbReference type="KEGG" id="vai:BU251_08435"/>
<gene>
    <name evidence="1" type="ORF">BU251_08435</name>
</gene>
<sequence>MVAVVVTAIGMVVVLSALRQCILVMTASEKQITANELLNRKLWESTQMVRNSSLKEGETSGHFDAPYEDYNWTRAVIEFPEGFENESATLKSRLWKETLTVAWQARGDVRDITLTRYVPRK</sequence>
<reference evidence="1 2" key="1">
    <citation type="submission" date="2017-01" db="EMBL/GenBank/DDBJ databases">
        <title>First insights into the biology of 'candidatus Vampirococcus archaeovorus'.</title>
        <authorList>
            <person name="Kizina J."/>
            <person name="Jordan S."/>
            <person name="Stueber K."/>
            <person name="Reinhardt R."/>
            <person name="Harder J."/>
        </authorList>
    </citation>
    <scope>NUCLEOTIDE SEQUENCE [LARGE SCALE GENOMIC DNA]</scope>
    <source>
        <strain evidence="1 2">LiM</strain>
    </source>
</reference>
<dbReference type="EMBL" id="CP019384">
    <property type="protein sequence ID" value="QAT17745.1"/>
    <property type="molecule type" value="Genomic_DNA"/>
</dbReference>
<keyword evidence="2" id="KW-1185">Reference proteome</keyword>
<protein>
    <submittedName>
        <fullName evidence="1">Uncharacterized protein</fullName>
    </submittedName>
</protein>
<proteinExistence type="predicted"/>
<evidence type="ECO:0000313" key="2">
    <source>
        <dbReference type="Proteomes" id="UP000287243"/>
    </source>
</evidence>
<organism evidence="1 2">
    <name type="scientific">Velamenicoccus archaeovorus</name>
    <dbReference type="NCBI Taxonomy" id="1930593"/>
    <lineage>
        <taxon>Bacteria</taxon>
        <taxon>Pseudomonadati</taxon>
        <taxon>Candidatus Omnitrophota</taxon>
        <taxon>Candidatus Velamenicoccus</taxon>
    </lineage>
</organism>
<dbReference type="Proteomes" id="UP000287243">
    <property type="component" value="Chromosome"/>
</dbReference>